<proteinExistence type="predicted"/>
<sequence length="59" mass="6945">MSDTTDWLTKQLSQLQEQEPSFINRSILEATKALVAEQNKRIRQAQDEIDGRIWSPDKW</sequence>
<gene>
    <name evidence="1" type="ORF">YK48G_10300</name>
</gene>
<accession>A0ABQ3VYH7</accession>
<evidence type="ECO:0000313" key="2">
    <source>
        <dbReference type="Proteomes" id="UP000604765"/>
    </source>
</evidence>
<dbReference type="RefSeq" id="WP_203629640.1">
    <property type="nucleotide sequence ID" value="NZ_BNJR01000010.1"/>
</dbReference>
<dbReference type="EMBL" id="BNJR01000010">
    <property type="protein sequence ID" value="GHP13605.1"/>
    <property type="molecule type" value="Genomic_DNA"/>
</dbReference>
<dbReference type="Proteomes" id="UP000604765">
    <property type="component" value="Unassembled WGS sequence"/>
</dbReference>
<protein>
    <submittedName>
        <fullName evidence="1">Uncharacterized protein</fullName>
    </submittedName>
</protein>
<evidence type="ECO:0000313" key="1">
    <source>
        <dbReference type="EMBL" id="GHP13605.1"/>
    </source>
</evidence>
<keyword evidence="2" id="KW-1185">Reference proteome</keyword>
<name>A0ABQ3VYH7_9LACO</name>
<reference evidence="1 2" key="1">
    <citation type="journal article" date="2021" name="Int. J. Syst. Evol. Microbiol.">
        <title>Lentilactobacillus fungorum sp. nov., isolated from spent mushroom substrates.</title>
        <authorList>
            <person name="Tohno M."/>
            <person name="Tanizawa Y."/>
            <person name="Kojima Y."/>
            <person name="Sakamoto M."/>
            <person name="Ohkuma M."/>
            <person name="Kobayashi H."/>
        </authorList>
    </citation>
    <scope>NUCLEOTIDE SEQUENCE [LARGE SCALE GENOMIC DNA]</scope>
    <source>
        <strain evidence="1 2">YK48G</strain>
    </source>
</reference>
<comment type="caution">
    <text evidence="1">The sequence shown here is derived from an EMBL/GenBank/DDBJ whole genome shotgun (WGS) entry which is preliminary data.</text>
</comment>
<organism evidence="1 2">
    <name type="scientific">Lentilactobacillus fungorum</name>
    <dbReference type="NCBI Taxonomy" id="2201250"/>
    <lineage>
        <taxon>Bacteria</taxon>
        <taxon>Bacillati</taxon>
        <taxon>Bacillota</taxon>
        <taxon>Bacilli</taxon>
        <taxon>Lactobacillales</taxon>
        <taxon>Lactobacillaceae</taxon>
        <taxon>Lentilactobacillus</taxon>
    </lineage>
</organism>